<gene>
    <name evidence="1" type="ORF">NCTC12722_01042</name>
</gene>
<name>A0A380W5X0_AFIFE</name>
<dbReference type="Proteomes" id="UP000254343">
    <property type="component" value="Unassembled WGS sequence"/>
</dbReference>
<accession>A0A380W5X0</accession>
<protein>
    <submittedName>
        <fullName evidence="1">Uncharacterized protein</fullName>
    </submittedName>
</protein>
<sequence length="30" mass="3326">MIDLLLVMPAVTASLRTLLGRARHCRAHLP</sequence>
<reference evidence="1 2" key="1">
    <citation type="submission" date="2018-06" db="EMBL/GenBank/DDBJ databases">
        <authorList>
            <consortium name="Pathogen Informatics"/>
            <person name="Doyle S."/>
        </authorList>
    </citation>
    <scope>NUCLEOTIDE SEQUENCE [LARGE SCALE GENOMIC DNA]</scope>
    <source>
        <strain evidence="1 2">NCTC12722</strain>
    </source>
</reference>
<organism evidence="1 2">
    <name type="scientific">Afipia felis</name>
    <name type="common">Cat scratch disease bacillus</name>
    <dbReference type="NCBI Taxonomy" id="1035"/>
    <lineage>
        <taxon>Bacteria</taxon>
        <taxon>Pseudomonadati</taxon>
        <taxon>Pseudomonadota</taxon>
        <taxon>Alphaproteobacteria</taxon>
        <taxon>Hyphomicrobiales</taxon>
        <taxon>Nitrobacteraceae</taxon>
        <taxon>Afipia</taxon>
    </lineage>
</organism>
<dbReference type="AlphaFoldDB" id="A0A380W5X0"/>
<evidence type="ECO:0000313" key="2">
    <source>
        <dbReference type="Proteomes" id="UP000254343"/>
    </source>
</evidence>
<proteinExistence type="predicted"/>
<evidence type="ECO:0000313" key="1">
    <source>
        <dbReference type="EMBL" id="SUU83863.1"/>
    </source>
</evidence>
<dbReference type="EMBL" id="UIGB01000001">
    <property type="protein sequence ID" value="SUU83863.1"/>
    <property type="molecule type" value="Genomic_DNA"/>
</dbReference>